<protein>
    <recommendedName>
        <fullName evidence="16">Caprin-2</fullName>
    </recommendedName>
    <alternativeName>
        <fullName evidence="18">C1q domain-containing protein 1</fullName>
    </alternativeName>
    <alternativeName>
        <fullName evidence="17">Cytoplasmic activation/proliferation-associated protein 2</fullName>
    </alternativeName>
    <alternativeName>
        <fullName evidence="19">RNA granule protein 140</fullName>
    </alternativeName>
</protein>
<dbReference type="GeneTree" id="ENSGT00940000153438"/>
<dbReference type="GO" id="GO:0005102">
    <property type="term" value="F:signaling receptor binding"/>
    <property type="evidence" value="ECO:0007669"/>
    <property type="project" value="TreeGrafter"/>
</dbReference>
<dbReference type="GO" id="GO:0030154">
    <property type="term" value="P:cell differentiation"/>
    <property type="evidence" value="ECO:0007669"/>
    <property type="project" value="UniProtKB-KW"/>
</dbReference>
<dbReference type="Ensembl" id="ENSRBIT00000042285.1">
    <property type="protein sequence ID" value="ENSRBIP00000018425.1"/>
    <property type="gene ID" value="ENSRBIG00000033178.1"/>
</dbReference>
<dbReference type="Proteomes" id="UP000233180">
    <property type="component" value="Unassembled WGS sequence"/>
</dbReference>
<evidence type="ECO:0000256" key="17">
    <source>
        <dbReference type="ARBA" id="ARBA00078232"/>
    </source>
</evidence>
<evidence type="ECO:0000256" key="21">
    <source>
        <dbReference type="SAM" id="MobiDB-lite"/>
    </source>
</evidence>
<evidence type="ECO:0000256" key="13">
    <source>
        <dbReference type="ARBA" id="ARBA00023193"/>
    </source>
</evidence>
<dbReference type="InterPro" id="IPR001073">
    <property type="entry name" value="C1q_dom"/>
</dbReference>
<feature type="compositionally biased region" description="Polar residues" evidence="21">
    <location>
        <begin position="95"/>
        <end position="104"/>
    </location>
</feature>
<dbReference type="GO" id="GO:0090263">
    <property type="term" value="P:positive regulation of canonical Wnt signaling pathway"/>
    <property type="evidence" value="ECO:0007669"/>
    <property type="project" value="TreeGrafter"/>
</dbReference>
<dbReference type="AlphaFoldDB" id="A0A2K6L4G9"/>
<reference evidence="23" key="3">
    <citation type="submission" date="2025-09" db="UniProtKB">
        <authorList>
            <consortium name="Ensembl"/>
        </authorList>
    </citation>
    <scope>IDENTIFICATION</scope>
</reference>
<keyword evidence="13" id="KW-0652">Protein synthesis inhibitor</keyword>
<dbReference type="GO" id="GO:0005737">
    <property type="term" value="C:cytoplasm"/>
    <property type="evidence" value="ECO:0007669"/>
    <property type="project" value="UniProtKB-SubCell"/>
</dbReference>
<evidence type="ECO:0000256" key="10">
    <source>
        <dbReference type="ARBA" id="ARBA00022837"/>
    </source>
</evidence>
<dbReference type="GO" id="GO:0003723">
    <property type="term" value="F:RNA binding"/>
    <property type="evidence" value="ECO:0007669"/>
    <property type="project" value="UniProtKB-KW"/>
</dbReference>
<evidence type="ECO:0000256" key="7">
    <source>
        <dbReference type="ARBA" id="ARBA00022604"/>
    </source>
</evidence>
<evidence type="ECO:0000313" key="24">
    <source>
        <dbReference type="Proteomes" id="UP000233180"/>
    </source>
</evidence>
<keyword evidence="8" id="KW-0479">Metal-binding</keyword>
<evidence type="ECO:0000256" key="3">
    <source>
        <dbReference type="ARBA" id="ARBA00007950"/>
    </source>
</evidence>
<dbReference type="Pfam" id="PF00386">
    <property type="entry name" value="C1q"/>
    <property type="match status" value="1"/>
</dbReference>
<dbReference type="SUPFAM" id="SSF49842">
    <property type="entry name" value="TNF-like"/>
    <property type="match status" value="1"/>
</dbReference>
<keyword evidence="10" id="KW-0106">Calcium</keyword>
<evidence type="ECO:0000256" key="8">
    <source>
        <dbReference type="ARBA" id="ARBA00022723"/>
    </source>
</evidence>
<keyword evidence="11" id="KW-0694">RNA-binding</keyword>
<feature type="compositionally biased region" description="Basic and acidic residues" evidence="21">
    <location>
        <begin position="559"/>
        <end position="568"/>
    </location>
</feature>
<evidence type="ECO:0000256" key="14">
    <source>
        <dbReference type="ARBA" id="ARBA00059021"/>
    </source>
</evidence>
<keyword evidence="20" id="KW-0175">Coiled coil</keyword>
<dbReference type="GO" id="GO:0017148">
    <property type="term" value="P:negative regulation of translation"/>
    <property type="evidence" value="ECO:0007669"/>
    <property type="project" value="UniProtKB-KW"/>
</dbReference>
<feature type="compositionally biased region" description="Polar residues" evidence="21">
    <location>
        <begin position="483"/>
        <end position="502"/>
    </location>
</feature>
<comment type="subunit">
    <text evidence="15">Homotrimer; via C1q domain. Found in a complex with LRP6, CCNY and CDK14 during G2/M stage; CAPRIN2 functions as a scaffold for the complex by binding to CCNY via its N terminus and to CDK14 via its C terminus. Interacts with LRP5. Interacts with LRP6.</text>
</comment>
<feature type="region of interest" description="Disordered" evidence="21">
    <location>
        <begin position="830"/>
        <end position="895"/>
    </location>
</feature>
<feature type="compositionally biased region" description="Polar residues" evidence="21">
    <location>
        <begin position="636"/>
        <end position="646"/>
    </location>
</feature>
<comment type="function">
    <text evidence="14">Promotes phosphorylation of the Wnt coreceptor LRP6, leading to increased activity of the canonical Wnt signaling pathway. Facilitates constitutive LRP6 phosphorylation by CDK14/CCNY during G2/M stage of the cell cycle, which may potentiate cells for Wnt signaling. May regulate the transport and translation of mRNAs, modulating for instance the expression of proteins involved in synaptic plasticity in neurons. Involved in regulation of growth as erythroblasts shift from a highly proliferative state towards their terminal phase of differentiation. May be involved in apoptosis.</text>
</comment>
<evidence type="ECO:0000256" key="15">
    <source>
        <dbReference type="ARBA" id="ARBA00064065"/>
    </source>
</evidence>
<evidence type="ECO:0000256" key="12">
    <source>
        <dbReference type="ARBA" id="ARBA00023136"/>
    </source>
</evidence>
<accession>A0A2K6L4G9</accession>
<feature type="domain" description="C1q" evidence="22">
    <location>
        <begin position="913"/>
        <end position="1047"/>
    </location>
</feature>
<evidence type="ECO:0000259" key="22">
    <source>
        <dbReference type="PROSITE" id="PS50871"/>
    </source>
</evidence>
<keyword evidence="6" id="KW-0597">Phosphoprotein</keyword>
<keyword evidence="5" id="KW-0963">Cytoplasm</keyword>
<dbReference type="Pfam" id="PF18293">
    <property type="entry name" value="Caprin-1_dimer"/>
    <property type="match status" value="1"/>
</dbReference>
<dbReference type="Gene3D" id="2.60.120.40">
    <property type="match status" value="1"/>
</dbReference>
<dbReference type="PANTHER" id="PTHR22922:SF5">
    <property type="entry name" value="CAPRIN-2"/>
    <property type="match status" value="1"/>
</dbReference>
<evidence type="ECO:0000256" key="16">
    <source>
        <dbReference type="ARBA" id="ARBA00067331"/>
    </source>
</evidence>
<evidence type="ECO:0000256" key="9">
    <source>
        <dbReference type="ARBA" id="ARBA00022782"/>
    </source>
</evidence>
<keyword evidence="9" id="KW-0221">Differentiation</keyword>
<dbReference type="PRINTS" id="PR00007">
    <property type="entry name" value="COMPLEMNTC1Q"/>
</dbReference>
<evidence type="ECO:0000256" key="6">
    <source>
        <dbReference type="ARBA" id="ARBA00022553"/>
    </source>
</evidence>
<comment type="subcellular location">
    <subcellularLocation>
        <location evidence="1">Cell membrane</location>
        <topology evidence="1">Peripheral membrane protein</topology>
    </subcellularLocation>
    <subcellularLocation>
        <location evidence="2">Cytoplasm</location>
    </subcellularLocation>
</comment>
<dbReference type="SMART" id="SM00110">
    <property type="entry name" value="C1Q"/>
    <property type="match status" value="1"/>
</dbReference>
<sequence>VSEASLGFELTSVEKNLREWSRLSREVIVWLCPSSPNFILNFPPPPSASSVSMVQLSSSPFGYQSPSGHSEEEREGNMKSAKPQVNHTQHGESQRALSPLQSTLSSAASPSQAYETYIENGLICLKHKIRNIEKKKLKLEDYKDRLKSGEQLNPDQLEAVEKYEEVLHNLEFAKELQKTFSGLSLDLLKAQKKAQRREHMLKLEAEKKKLRTILQVQYVLQNLTQEHFSKLTCPERNESLSVEDQMEQSSLYFWDLLEGSEKAVVGTTYKHLKDLLSKLLNSGYFESIPVPKNAKEKEVPLEDEMLIQSEKKTQLSKTESVKESESLMEFAQPEIQPQEFLNRRYMTEVDYSNKQGEEQPWEADYARKPNLPKRWDMLTEPDGQEKKQESFKSWESPGKHQEVSKPAVSLEQRKQDTSKLRSTLPEEQKKQEISKSKPSPSQWKQETPKSKAGYVQEEQKKQETPKLWPAQLQKEQDPKKQTPKSWTPSVQSEQNTTKSWTTPMCEEQDSKQPETPKSWENNVESQKHSLTSQSQISPKSWGVATASLIPNDQLLPRKFNTEPKDVPKPMHQPVGSSSTLPKDPVLRKEKLQDLMTQIQGTCNFMQESVLDFDKPSSAIPSSQPPSATPGSPVASKEQNLSSQSDFLQEPLQAASPVTCSSNACLVTTDQASSGSETEFMTSETPEVFNVNAPLPPRKEQEIKESSYSPGYNQSFTTASTQTPPQCQLPSIHVEQTVHSQETANYHPDGTIQVSNGSLAFYPAQTNVFPRPTQPFVNSRGSVRGCTRGGRLITNSYRSPGGYKGFDTYRGLPSISNGNYSQLQFQAREYSGSPYSQRDNFQQCYKRGGTSGGPRANSRAGWSDSSQVSSPERDNETFNSGDSGQGDSRSMTPVDVPVTNPAATILPVHVYPLPQQMRVAFSAARTSNLAPGTLDQPIVFDLLLNNLGETFDLQLGRFNCPVNGTYVFIFHMLKLAVNVPLYVNLMKNEEVLVSAYANDGAPDHETASNHAILQLFQGDQIWLRLHRGAIYGSSWKYSTFSGYLLYQD</sequence>
<reference evidence="23 24" key="1">
    <citation type="submission" date="2016-06" db="EMBL/GenBank/DDBJ databases">
        <title>Genome of Rhinopithecus bieti.</title>
        <authorList>
            <person name="Wu"/>
            <person name="C.-I. and Zhang"/>
            <person name="Y."/>
        </authorList>
    </citation>
    <scope>NUCLEOTIDE SEQUENCE</scope>
</reference>
<evidence type="ECO:0000256" key="11">
    <source>
        <dbReference type="ARBA" id="ARBA00022884"/>
    </source>
</evidence>
<keyword evidence="7" id="KW-0341">Growth regulation</keyword>
<dbReference type="Pfam" id="PF12287">
    <property type="entry name" value="Caprin-1_C"/>
    <property type="match status" value="2"/>
</dbReference>
<dbReference type="PANTHER" id="PTHR22922">
    <property type="entry name" value="GPI-ANCHORED PROTEIN P137"/>
    <property type="match status" value="1"/>
</dbReference>
<feature type="compositionally biased region" description="Polar residues" evidence="21">
    <location>
        <begin position="832"/>
        <end position="842"/>
    </location>
</feature>
<proteinExistence type="inferred from homology"/>
<feature type="region of interest" description="Disordered" evidence="21">
    <location>
        <begin position="60"/>
        <end position="104"/>
    </location>
</feature>
<comment type="similarity">
    <text evidence="3">Belongs to the caprin family.</text>
</comment>
<evidence type="ECO:0000313" key="23">
    <source>
        <dbReference type="Ensembl" id="ENSRBIP00000018425.1"/>
    </source>
</evidence>
<feature type="region of interest" description="Disordered" evidence="21">
    <location>
        <begin position="353"/>
        <end position="584"/>
    </location>
</feature>
<organism evidence="23 24">
    <name type="scientific">Rhinopithecus bieti</name>
    <name type="common">Black snub-nosed monkey</name>
    <name type="synonym">Pygathrix bieti</name>
    <dbReference type="NCBI Taxonomy" id="61621"/>
    <lineage>
        <taxon>Eukaryota</taxon>
        <taxon>Metazoa</taxon>
        <taxon>Chordata</taxon>
        <taxon>Craniata</taxon>
        <taxon>Vertebrata</taxon>
        <taxon>Euteleostomi</taxon>
        <taxon>Mammalia</taxon>
        <taxon>Eutheria</taxon>
        <taxon>Euarchontoglires</taxon>
        <taxon>Primates</taxon>
        <taxon>Haplorrhini</taxon>
        <taxon>Catarrhini</taxon>
        <taxon>Cercopithecidae</taxon>
        <taxon>Colobinae</taxon>
        <taxon>Rhinopithecus</taxon>
    </lineage>
</organism>
<feature type="coiled-coil region" evidence="20">
    <location>
        <begin position="125"/>
        <end position="152"/>
    </location>
</feature>
<dbReference type="GO" id="GO:0005886">
    <property type="term" value="C:plasma membrane"/>
    <property type="evidence" value="ECO:0007669"/>
    <property type="project" value="UniProtKB-SubCell"/>
</dbReference>
<evidence type="ECO:0000256" key="4">
    <source>
        <dbReference type="ARBA" id="ARBA00022475"/>
    </source>
</evidence>
<evidence type="ECO:0000256" key="20">
    <source>
        <dbReference type="SAM" id="Coils"/>
    </source>
</evidence>
<dbReference type="InterPro" id="IPR008983">
    <property type="entry name" value="Tumour_necrosis_fac-like_dom"/>
</dbReference>
<feature type="region of interest" description="Disordered" evidence="21">
    <location>
        <begin position="613"/>
        <end position="653"/>
    </location>
</feature>
<dbReference type="PROSITE" id="PS50871">
    <property type="entry name" value="C1Q"/>
    <property type="match status" value="1"/>
</dbReference>
<reference evidence="23" key="2">
    <citation type="submission" date="2025-08" db="UniProtKB">
        <authorList>
            <consortium name="Ensembl"/>
        </authorList>
    </citation>
    <scope>IDENTIFICATION</scope>
</reference>
<evidence type="ECO:0000256" key="2">
    <source>
        <dbReference type="ARBA" id="ARBA00004496"/>
    </source>
</evidence>
<dbReference type="InterPro" id="IPR022070">
    <property type="entry name" value="Caprin-1_C"/>
</dbReference>
<feature type="compositionally biased region" description="Basic and acidic residues" evidence="21">
    <location>
        <begin position="411"/>
        <end position="435"/>
    </location>
</feature>
<feature type="compositionally biased region" description="Polar residues" evidence="21">
    <location>
        <begin position="876"/>
        <end position="890"/>
    </location>
</feature>
<evidence type="ECO:0000256" key="1">
    <source>
        <dbReference type="ARBA" id="ARBA00004202"/>
    </source>
</evidence>
<dbReference type="FunFam" id="2.60.120.40:FF:000003">
    <property type="entry name" value="caprin-2 isoform X1"/>
    <property type="match status" value="1"/>
</dbReference>
<evidence type="ECO:0000256" key="5">
    <source>
        <dbReference type="ARBA" id="ARBA00022490"/>
    </source>
</evidence>
<dbReference type="GO" id="GO:0046872">
    <property type="term" value="F:metal ion binding"/>
    <property type="evidence" value="ECO:0007669"/>
    <property type="project" value="UniProtKB-KW"/>
</dbReference>
<dbReference type="InterPro" id="IPR028816">
    <property type="entry name" value="Caprin"/>
</dbReference>
<keyword evidence="4" id="KW-1003">Cell membrane</keyword>
<feature type="compositionally biased region" description="Basic and acidic residues" evidence="21">
    <location>
        <begin position="373"/>
        <end position="403"/>
    </location>
</feature>
<feature type="compositionally biased region" description="Polar residues" evidence="21">
    <location>
        <begin position="515"/>
        <end position="538"/>
    </location>
</feature>
<gene>
    <name evidence="23" type="primary">CAPRIN2</name>
</gene>
<evidence type="ECO:0000256" key="18">
    <source>
        <dbReference type="ARBA" id="ARBA00080108"/>
    </source>
</evidence>
<name>A0A2K6L4G9_RHIBE</name>
<dbReference type="InterPro" id="IPR041637">
    <property type="entry name" value="Caprin-1_dimer"/>
</dbReference>
<keyword evidence="24" id="KW-1185">Reference proteome</keyword>
<evidence type="ECO:0000256" key="19">
    <source>
        <dbReference type="ARBA" id="ARBA00081559"/>
    </source>
</evidence>
<keyword evidence="12" id="KW-0472">Membrane</keyword>